<evidence type="ECO:0000256" key="1">
    <source>
        <dbReference type="SAM" id="MobiDB-lite"/>
    </source>
</evidence>
<feature type="transmembrane region" description="Helical" evidence="2">
    <location>
        <begin position="1608"/>
        <end position="1628"/>
    </location>
</feature>
<evidence type="ECO:0000256" key="2">
    <source>
        <dbReference type="SAM" id="Phobius"/>
    </source>
</evidence>
<keyword evidence="2" id="KW-0812">Transmembrane</keyword>
<feature type="domain" description="Ig-like" evidence="3">
    <location>
        <begin position="623"/>
        <end position="654"/>
    </location>
</feature>
<dbReference type="InterPro" id="IPR044016">
    <property type="entry name" value="Big_13"/>
</dbReference>
<dbReference type="Pfam" id="PF19077">
    <property type="entry name" value="Big_13"/>
    <property type="match status" value="1"/>
</dbReference>
<name>A0ABQ3N3M4_9BACI</name>
<evidence type="ECO:0000259" key="3">
    <source>
        <dbReference type="Pfam" id="PF12245"/>
    </source>
</evidence>
<feature type="domain" description="Ig-like" evidence="3">
    <location>
        <begin position="1294"/>
        <end position="1343"/>
    </location>
</feature>
<reference evidence="5 6" key="1">
    <citation type="journal article" date="2022" name="Int. J. Syst. Evol. Microbiol.">
        <title>Neobacillus kokaensis sp. nov., isolated from soil.</title>
        <authorList>
            <person name="Yuki K."/>
            <person name="Matsubara H."/>
            <person name="Yamaguchi S."/>
        </authorList>
    </citation>
    <scope>NUCLEOTIDE SEQUENCE [LARGE SCALE GENOMIC DNA]</scope>
    <source>
        <strain evidence="5 6">LOB 377</strain>
    </source>
</reference>
<feature type="region of interest" description="Disordered" evidence="1">
    <location>
        <begin position="77"/>
        <end position="114"/>
    </location>
</feature>
<keyword evidence="2" id="KW-0472">Membrane</keyword>
<gene>
    <name evidence="5" type="ORF">AM1BK_22770</name>
</gene>
<dbReference type="Proteomes" id="UP000637074">
    <property type="component" value="Unassembled WGS sequence"/>
</dbReference>
<accession>A0ABQ3N3M4</accession>
<dbReference type="Gene3D" id="2.60.40.10">
    <property type="entry name" value="Immunoglobulins"/>
    <property type="match status" value="3"/>
</dbReference>
<feature type="region of interest" description="Disordered" evidence="1">
    <location>
        <begin position="765"/>
        <end position="784"/>
    </location>
</feature>
<feature type="compositionally biased region" description="Polar residues" evidence="1">
    <location>
        <begin position="98"/>
        <end position="111"/>
    </location>
</feature>
<evidence type="ECO:0000313" key="6">
    <source>
        <dbReference type="Proteomes" id="UP000637074"/>
    </source>
</evidence>
<evidence type="ECO:0008006" key="7">
    <source>
        <dbReference type="Google" id="ProtNLM"/>
    </source>
</evidence>
<keyword evidence="2" id="KW-1133">Transmembrane helix</keyword>
<evidence type="ECO:0000313" key="5">
    <source>
        <dbReference type="EMBL" id="GHH98734.1"/>
    </source>
</evidence>
<dbReference type="Pfam" id="PF12245">
    <property type="entry name" value="Big_3_2"/>
    <property type="match status" value="2"/>
</dbReference>
<proteinExistence type="predicted"/>
<evidence type="ECO:0000259" key="4">
    <source>
        <dbReference type="Pfam" id="PF19077"/>
    </source>
</evidence>
<dbReference type="InterPro" id="IPR022038">
    <property type="entry name" value="Ig-like_bact"/>
</dbReference>
<sequence length="1639" mass="179693">MTKRRITPIWALGAAVLLISALVFGTDAFSLDSAKRYIVYGGDRWNLESSEKPNWITNKNTISFKVDLSEDFEKINAEQQAEEPAKEPAGDTTEAPADSTTEQPAEGTTEQPPAELTTPFELQANGKKITPQKAADFKGVYNVTIPVDAGEPDGDIKVSVKFLKNNDWKIPAQTRTFTIVRDTTKPVVDVTTTLKGKEYTNKPVTMSVQVTDQHFEPKQDTISVVKDGVAYQPDVEWDGNEAVVTFVNTGYYEVKIKAADAAGNVSEEQNVNFGIANQGPRVTIADTGKNGYYNGSVELLVENDFLILGATAVIERTLDGKTLPAETKNFTLKGKTATLKLSDEGAYKVSVTVKDRKNFDGINLGVNDFTIDTSEPALAIIGVGNGKIYTDSQNFMIGVTDTNADESTTVLKVTRNGQTATFTGKKAFEKMNLTLEGNYILELTATDKAGNTADKKVALTIDKSKPVLGISDNIEDGQFYNTEKDVSFTVEDLTLNISDTVLTVSKNGAVYEKAIPFTAYPDGKALAQHTFSEEGSYELKLKSTDKVGYTEVVSRKFTVDATAPAIEISPVEDGKEYSAEQNVAISVSDLHLDQYQLTVKKNGEEIKAEPLVREGQTAKAQQLFKDDGVYEINVKSSDKAGNEKEITKTFTIDKGAPEIHFSGVDNGQHYNSEKVDVTISVDDLTFRKDKTTLEVTRNGEKVDLPANWSVKDISKWLLKGELTLELQDEGVYQIKVTAEDVFGKKSSGEIGFTMDRTAPKVDVKFDEDQTTPRPENPRADGHHIQNGQVTITVDETYYETNKVSVTVSKDGQAQEPQPVFENNGAHSELTLPFTEDGDYVIKVGAEDKARNKAAVQTLSFTVDTMKPVIKITDAVSGAILKNNAYHSKNKDMSIVVDEHNFANNNVNIVVTETNTVTNETRKINIGNWKNIGETSKLNYEFKDEFQYTITVGATDKAGNMADEQTVTFTVDHTDPALAIDGVEDNQNYKSKQAVITVKDTNIDLGGTNLRVTRNGQSYNVGDLKLSSKTKAGLQFLFKEEGEYVVKLDSTDKAGRKTALEPVAFIIDSTKPVVKVEGAEHNSFNPTAKNVTVSILEKNFATNKVGLTVTKDGAPFNMGTFVTDQKQLSKLSYNFSKDGLYTIAVTTEDKAGNGPVAVNRTFTIDKTKPAIEITGVDNDAYYNVDKPVSVTIRDVNLDVNKITVTRDGARYAAGGYSVSGDTASLRHNFSKEGKYHIVVNATDKAGNSFSREMSFTIDKTKPVITPKFNGSTRVIKDGEFINEIFTPVFALDQKEDSIVSVELNGKNIGRTAPTASKEMKYNFKVLAKDKAGNETTLAVSFTLDTTKPNLTISGVVDGFFKNNISPMVKYFDKHLDASKTSVTLNGRPFENGIKLDAEQDYILKAVVTDLAKNVSSRTIVFTIDKTAPVIKFKEAISSKYFKEDLIPELLIKDLNAYDIISQTLDGEEYRLGDPITSEGKHVLFFEVKDKAGNIKKLSVEFILDKSAPKVVYEGVKSNETYYDPVSVSIRLDNPQDKIKSILVNGQLVNFVTTKDENGYAVLSTRLTEIQPYRIQVLAVDEAGNESNTEIPFEIAEKSALVKFSENKPLVAGSIFGLFALAGAGALAVVRRKKKDVAADE</sequence>
<dbReference type="EMBL" id="BNDS01000008">
    <property type="protein sequence ID" value="GHH98734.1"/>
    <property type="molecule type" value="Genomic_DNA"/>
</dbReference>
<comment type="caution">
    <text evidence="5">The sequence shown here is derived from an EMBL/GenBank/DDBJ whole genome shotgun (WGS) entry which is preliminary data.</text>
</comment>
<dbReference type="RefSeq" id="WP_191272848.1">
    <property type="nucleotide sequence ID" value="NZ_BNDS01000008.1"/>
</dbReference>
<keyword evidence="6" id="KW-1185">Reference proteome</keyword>
<dbReference type="InterPro" id="IPR013783">
    <property type="entry name" value="Ig-like_fold"/>
</dbReference>
<organism evidence="5 6">
    <name type="scientific">Neobacillus kokaensis</name>
    <dbReference type="NCBI Taxonomy" id="2759023"/>
    <lineage>
        <taxon>Bacteria</taxon>
        <taxon>Bacillati</taxon>
        <taxon>Bacillota</taxon>
        <taxon>Bacilli</taxon>
        <taxon>Bacillales</taxon>
        <taxon>Bacillaceae</taxon>
        <taxon>Neobacillus</taxon>
    </lineage>
</organism>
<feature type="domain" description="Bacterial Ig-like" evidence="4">
    <location>
        <begin position="1172"/>
        <end position="1257"/>
    </location>
</feature>
<protein>
    <recommendedName>
        <fullName evidence="7">Ig-like domain-containing protein</fullName>
    </recommendedName>
</protein>